<feature type="compositionally biased region" description="Polar residues" evidence="1">
    <location>
        <begin position="1286"/>
        <end position="1296"/>
    </location>
</feature>
<name>A0A3Q1FJZ3_9TELE</name>
<feature type="region of interest" description="Disordered" evidence="1">
    <location>
        <begin position="1265"/>
        <end position="1296"/>
    </location>
</feature>
<feature type="region of interest" description="Disordered" evidence="1">
    <location>
        <begin position="24"/>
        <end position="68"/>
    </location>
</feature>
<feature type="region of interest" description="Disordered" evidence="1">
    <location>
        <begin position="497"/>
        <end position="562"/>
    </location>
</feature>
<evidence type="ECO:0000313" key="2">
    <source>
        <dbReference type="Ensembl" id="ENSAPOP00000017453.1"/>
    </source>
</evidence>
<dbReference type="InterPro" id="IPR024845">
    <property type="entry name" value="NHS-like"/>
</dbReference>
<feature type="compositionally biased region" description="Low complexity" evidence="1">
    <location>
        <begin position="609"/>
        <end position="624"/>
    </location>
</feature>
<protein>
    <submittedName>
        <fullName evidence="2">NHS like 3</fullName>
    </submittedName>
</protein>
<feature type="region of interest" description="Disordered" evidence="1">
    <location>
        <begin position="1172"/>
        <end position="1195"/>
    </location>
</feature>
<feature type="compositionally biased region" description="Low complexity" evidence="1">
    <location>
        <begin position="442"/>
        <end position="470"/>
    </location>
</feature>
<feature type="compositionally biased region" description="Low complexity" evidence="1">
    <location>
        <begin position="663"/>
        <end position="676"/>
    </location>
</feature>
<feature type="compositionally biased region" description="Pro residues" evidence="1">
    <location>
        <begin position="732"/>
        <end position="746"/>
    </location>
</feature>
<dbReference type="Ensembl" id="ENSAPOT00000026728.1">
    <property type="protein sequence ID" value="ENSAPOP00000017453.1"/>
    <property type="gene ID" value="ENSAPOG00000020716.1"/>
</dbReference>
<dbReference type="GO" id="GO:0030154">
    <property type="term" value="P:cell differentiation"/>
    <property type="evidence" value="ECO:0007669"/>
    <property type="project" value="TreeGrafter"/>
</dbReference>
<feature type="region of interest" description="Disordered" evidence="1">
    <location>
        <begin position="138"/>
        <end position="199"/>
    </location>
</feature>
<feature type="compositionally biased region" description="Basic and acidic residues" evidence="1">
    <location>
        <begin position="875"/>
        <end position="888"/>
    </location>
</feature>
<dbReference type="FunCoup" id="A0A3Q1FJZ3">
    <property type="interactions" value="770"/>
</dbReference>
<dbReference type="GeneTree" id="ENSGT00950000182963"/>
<feature type="compositionally biased region" description="Low complexity" evidence="1">
    <location>
        <begin position="702"/>
        <end position="726"/>
    </location>
</feature>
<feature type="compositionally biased region" description="Polar residues" evidence="1">
    <location>
        <begin position="640"/>
        <end position="652"/>
    </location>
</feature>
<proteinExistence type="predicted"/>
<evidence type="ECO:0000313" key="3">
    <source>
        <dbReference type="Proteomes" id="UP000257200"/>
    </source>
</evidence>
<feature type="compositionally biased region" description="Basic and acidic residues" evidence="1">
    <location>
        <begin position="1265"/>
        <end position="1276"/>
    </location>
</feature>
<feature type="compositionally biased region" description="Pro residues" evidence="1">
    <location>
        <begin position="995"/>
        <end position="1009"/>
    </location>
</feature>
<feature type="compositionally biased region" description="Low complexity" evidence="1">
    <location>
        <begin position="166"/>
        <end position="180"/>
    </location>
</feature>
<accession>A0A3Q1FJZ3</accession>
<feature type="compositionally biased region" description="Polar residues" evidence="1">
    <location>
        <begin position="418"/>
        <end position="441"/>
    </location>
</feature>
<feature type="region of interest" description="Disordered" evidence="1">
    <location>
        <begin position="937"/>
        <end position="1102"/>
    </location>
</feature>
<dbReference type="InParanoid" id="A0A3Q1FJZ3"/>
<feature type="compositionally biased region" description="Polar residues" evidence="1">
    <location>
        <begin position="381"/>
        <end position="406"/>
    </location>
</feature>
<feature type="region of interest" description="Disordered" evidence="1">
    <location>
        <begin position="378"/>
        <end position="473"/>
    </location>
</feature>
<reference evidence="2" key="1">
    <citation type="submission" date="2025-08" db="UniProtKB">
        <authorList>
            <consortium name="Ensembl"/>
        </authorList>
    </citation>
    <scope>IDENTIFICATION</scope>
</reference>
<dbReference type="PANTHER" id="PTHR23039:SF6">
    <property type="entry name" value="SIMILAR TO MKIAA1522 PROTEIN"/>
    <property type="match status" value="1"/>
</dbReference>
<feature type="compositionally biased region" description="Pro residues" evidence="1">
    <location>
        <begin position="770"/>
        <end position="783"/>
    </location>
</feature>
<reference evidence="2" key="2">
    <citation type="submission" date="2025-09" db="UniProtKB">
        <authorList>
            <consortium name="Ensembl"/>
        </authorList>
    </citation>
    <scope>IDENTIFICATION</scope>
</reference>
<feature type="compositionally biased region" description="Polar residues" evidence="1">
    <location>
        <begin position="1012"/>
        <end position="1027"/>
    </location>
</feature>
<evidence type="ECO:0000256" key="1">
    <source>
        <dbReference type="SAM" id="MobiDB-lite"/>
    </source>
</evidence>
<feature type="region of interest" description="Disordered" evidence="1">
    <location>
        <begin position="609"/>
        <end position="783"/>
    </location>
</feature>
<feature type="compositionally biased region" description="Polar residues" evidence="1">
    <location>
        <begin position="751"/>
        <end position="761"/>
    </location>
</feature>
<dbReference type="Pfam" id="PF15273">
    <property type="entry name" value="NHS"/>
    <property type="match status" value="1"/>
</dbReference>
<keyword evidence="3" id="KW-1185">Reference proteome</keyword>
<feature type="region of interest" description="Disordered" evidence="1">
    <location>
        <begin position="827"/>
        <end position="918"/>
    </location>
</feature>
<feature type="compositionally biased region" description="Polar residues" evidence="1">
    <location>
        <begin position="549"/>
        <end position="560"/>
    </location>
</feature>
<sequence length="1503" mass="160917">MSRRRSTGDLVPKDITEILAREVRAQRGQRKPGSSLGQAFSWLKGSRRKKTVGNGLSRTGTGATEPKLGLQNHDAAKAGPKGNEDQKRLTVHYTASQHYQENVFIEGSRPQYLEDLHTEAQEGLKILQQEEHKNGVNFADDESIASTDTLRPEQDISSKDGGGSPESGSTTGNTDTTVTSAALNRPVLTRQGSTFKPLNPVKRIDKSRKRSRRTTIMGIPNQVQKELALHRSSTFQPLVSTHDKQVSGSQSGVVIIPTVDGGTPVTNKEGARVHLSELEAFKDEQLVRKHLQAVYQDEQCFNQQGFGSHLCPTSSLRPKSLAVPGMTTLSSFSPSMFSFLQEPQGPVMSISPQATYLSTIIPNAVLPASIEVIEIDRSSSRTRGNSVNHGSSVRTVSKSSLASGDSVSPLLSRRSDGDGSQTYSSFNDSALMPTSTSGSNWSESQSSKTIISNSSPISSKSSTRTGSSQKADLHVQAEQTGGDQDLVNLHSSVSVINSPSTKVENAATGPESESGASGSVMAEEHAKNKRNCTRSLSVMKTKQPPAPPQRTNSLHSNKIRANSKVLVDSKDLIDSTSDEVKSVIENNATTDDRNLVKTDNSNIVATVSNSAGSSMSHSSSTHLSPTQASSNEAGGANEVPSESSTSSPQKTPSEGGKFERTMSPSSGYSSQSGTPTLSPKGISPPSPDKHKKKPVKPERLASRASSSAASPSSSLTSLSSGTSELANADVPPCSPNPPPQGSPPTVAPKEVTQSSNPSTFSVEIRELLDIPPPPKVKAPCPPPPETWIHNRRTFELLCGPYPNVVQKPAQIQDSTDKQAGVLSEARKEMQVLEESQTCPGKPVSELPENKGKPEEVYAAQESRECPGTSEMKPSIQEKRKSSVDEQRQEQSCSSVVKDTKNQETTPKKDPPPVMKKPVTIVHREEMVLAEHSLERHLKEMSSSATTQVLSSMENRVPSSQNGVTSSVESENEMDRSEVPCMQTLSVEVPKMNKVSPPPTPPPAYHPTPPLSRKTSPSSISVPSNELQRVQEESHTVESCWPPPPPPMEGDSVFDGGDEVDFPPPPPPLITDSVPDVMDSCGTDLNVPNGHTVQNPDLQPAENENEPVVVVHVSKPNNEDEISCQLVQNVSSVSDSISPPPVESPPIVPIRRAESPVSVMVEVPPSISLKRSSLRIEDQSPSALPASNHGSGPSTVPTALALPAENLTHGVNFRRQPSVGHRDARSKELLSRHKSAPIPKEDANIPLVTPSLLQMVRLRSVNMTEDQVKAPSEDKPTNEGAPVQENCPVSIQSPQNIPQKPIRKSLSMKSPPQAIKTSSVIMNSPSMRLQEAIRMKTAAMSSRDGLPSRLGVRSNTYSCFSEPGAVSLKLPEGCDMHKSPASTASFIFSRSTKKVVIETVAASSPEAQASLKQSLAAELMQVSDQSKAAAFSNGEVKCDKVPPPVAKKPAHGSVSPSQNLTSCSAKMEHGVERIGTIGVQHMSGVTPPETLTTRVTADTIETLF</sequence>
<feature type="compositionally biased region" description="Basic and acidic residues" evidence="1">
    <location>
        <begin position="897"/>
        <end position="910"/>
    </location>
</feature>
<dbReference type="Proteomes" id="UP000257200">
    <property type="component" value="Unplaced"/>
</dbReference>
<feature type="compositionally biased region" description="Polar residues" evidence="1">
    <location>
        <begin position="940"/>
        <end position="968"/>
    </location>
</feature>
<organism evidence="2 3">
    <name type="scientific">Acanthochromis polyacanthus</name>
    <name type="common">spiny chromis</name>
    <dbReference type="NCBI Taxonomy" id="80966"/>
    <lineage>
        <taxon>Eukaryota</taxon>
        <taxon>Metazoa</taxon>
        <taxon>Chordata</taxon>
        <taxon>Craniata</taxon>
        <taxon>Vertebrata</taxon>
        <taxon>Euteleostomi</taxon>
        <taxon>Actinopterygii</taxon>
        <taxon>Neopterygii</taxon>
        <taxon>Teleostei</taxon>
        <taxon>Neoteleostei</taxon>
        <taxon>Acanthomorphata</taxon>
        <taxon>Ovalentaria</taxon>
        <taxon>Pomacentridae</taxon>
        <taxon>Acanthochromis</taxon>
    </lineage>
</organism>
<dbReference type="PANTHER" id="PTHR23039">
    <property type="entry name" value="NANCE-HORAN SYNDROME PROTEIN"/>
    <property type="match status" value="1"/>
</dbReference>